<evidence type="ECO:0000313" key="2">
    <source>
        <dbReference type="Proteomes" id="UP001316803"/>
    </source>
</evidence>
<dbReference type="PANTHER" id="PTHR40260">
    <property type="entry name" value="BLR8190 PROTEIN"/>
    <property type="match status" value="1"/>
</dbReference>
<organism evidence="1 2">
    <name type="scientific">Knufia fluminis</name>
    <dbReference type="NCBI Taxonomy" id="191047"/>
    <lineage>
        <taxon>Eukaryota</taxon>
        <taxon>Fungi</taxon>
        <taxon>Dikarya</taxon>
        <taxon>Ascomycota</taxon>
        <taxon>Pezizomycotina</taxon>
        <taxon>Eurotiomycetes</taxon>
        <taxon>Chaetothyriomycetidae</taxon>
        <taxon>Chaetothyriales</taxon>
        <taxon>Trichomeriaceae</taxon>
        <taxon>Knufia</taxon>
    </lineage>
</organism>
<name>A0AAN8EG65_9EURO</name>
<keyword evidence="2" id="KW-1185">Reference proteome</keyword>
<dbReference type="EMBL" id="JAKLMC020000007">
    <property type="protein sequence ID" value="KAK5955019.1"/>
    <property type="molecule type" value="Genomic_DNA"/>
</dbReference>
<reference evidence="1 2" key="1">
    <citation type="submission" date="2022-12" db="EMBL/GenBank/DDBJ databases">
        <title>Genomic features and morphological characterization of a novel Knufia sp. strain isolated from spacecraft assembly facility.</title>
        <authorList>
            <person name="Teixeira M."/>
            <person name="Chander A.M."/>
            <person name="Stajich J.E."/>
            <person name="Venkateswaran K."/>
        </authorList>
    </citation>
    <scope>NUCLEOTIDE SEQUENCE [LARGE SCALE GENOMIC DNA]</scope>
    <source>
        <strain evidence="1 2">FJI-L2-BK-P2</strain>
    </source>
</reference>
<dbReference type="AlphaFoldDB" id="A0AAN8EG65"/>
<proteinExistence type="predicted"/>
<sequence>MSTAIYVSYYQKDPKTGEPCNFDVDYYLNTHMQLVQKHWGPHGMKSWTVIQFEENDPSGLHIQCIMHWESKEHFEKCFALGIPEVHEDLKHYTNGMPVRYTGKVLLNG</sequence>
<dbReference type="SUPFAM" id="SSF54909">
    <property type="entry name" value="Dimeric alpha+beta barrel"/>
    <property type="match status" value="1"/>
</dbReference>
<protein>
    <submittedName>
        <fullName evidence="1">Uncharacterized protein</fullName>
    </submittedName>
</protein>
<gene>
    <name evidence="1" type="ORF">OHC33_003698</name>
</gene>
<evidence type="ECO:0000313" key="1">
    <source>
        <dbReference type="EMBL" id="KAK5955019.1"/>
    </source>
</evidence>
<comment type="caution">
    <text evidence="1">The sequence shown here is derived from an EMBL/GenBank/DDBJ whole genome shotgun (WGS) entry which is preliminary data.</text>
</comment>
<dbReference type="Proteomes" id="UP001316803">
    <property type="component" value="Unassembled WGS sequence"/>
</dbReference>
<dbReference type="Gene3D" id="3.30.70.100">
    <property type="match status" value="1"/>
</dbReference>
<accession>A0AAN8EG65</accession>
<dbReference type="PANTHER" id="PTHR40260:SF2">
    <property type="entry name" value="BLR8190 PROTEIN"/>
    <property type="match status" value="1"/>
</dbReference>
<dbReference type="InterPro" id="IPR011008">
    <property type="entry name" value="Dimeric_a/b-barrel"/>
</dbReference>